<dbReference type="PANTHER" id="PTHR43157:SF31">
    <property type="entry name" value="PHOSPHATIDYLINOSITOL-GLYCAN BIOSYNTHESIS CLASS F PROTEIN"/>
    <property type="match status" value="1"/>
</dbReference>
<dbReference type="PRINTS" id="PR00081">
    <property type="entry name" value="GDHRDH"/>
</dbReference>
<sequence>MTNTTTSPAWSLADIPSLDGRTAVVTGANSGIGLRTAIELDRRGAVVTLACRDPRRGERALAQLVEETGSSTARLGQLDLADLSSVRAFASAWDGPLDLLVANAGIMAVPQGRTADGFERQLGTNHLGHFALTGLLLPALRQAEAGRVVVVSSNAHWFGRIDFDDLHGVSSYRRWARYGQSKLANLLFVHELDQRLQAAADTVTVVAAHPGVANTNLSSGFIGPAGPMRTVVRALQSRISQPAAAAALPSLRAATMPDVRGGQYYGPGGLGQGRGAPVLVSRSRAAYDDAVAARLWQVSEDLTGVTYPDLPAPGEAR</sequence>
<protein>
    <submittedName>
        <fullName evidence="2">Oxidoreductase</fullName>
    </submittedName>
</protein>
<comment type="caution">
    <text evidence="2">The sequence shown here is derived from an EMBL/GenBank/DDBJ whole genome shotgun (WGS) entry which is preliminary data.</text>
</comment>
<accession>A0ABV9TPU4</accession>
<dbReference type="EMBL" id="JBHSIW010000038">
    <property type="protein sequence ID" value="MFC4905644.1"/>
    <property type="molecule type" value="Genomic_DNA"/>
</dbReference>
<name>A0ABV9TPU4_9MICC</name>
<dbReference type="SUPFAM" id="SSF51735">
    <property type="entry name" value="NAD(P)-binding Rossmann-fold domains"/>
    <property type="match status" value="1"/>
</dbReference>
<dbReference type="NCBIfam" id="NF004846">
    <property type="entry name" value="PRK06197.1"/>
    <property type="match status" value="1"/>
</dbReference>
<organism evidence="2 3">
    <name type="scientific">Kocuria oceani</name>
    <dbReference type="NCBI Taxonomy" id="988827"/>
    <lineage>
        <taxon>Bacteria</taxon>
        <taxon>Bacillati</taxon>
        <taxon>Actinomycetota</taxon>
        <taxon>Actinomycetes</taxon>
        <taxon>Micrococcales</taxon>
        <taxon>Micrococcaceae</taxon>
        <taxon>Kocuria</taxon>
    </lineage>
</organism>
<dbReference type="PANTHER" id="PTHR43157">
    <property type="entry name" value="PHOSPHATIDYLINOSITOL-GLYCAN BIOSYNTHESIS CLASS F PROTEIN-RELATED"/>
    <property type="match status" value="1"/>
</dbReference>
<evidence type="ECO:0000313" key="2">
    <source>
        <dbReference type="EMBL" id="MFC4905644.1"/>
    </source>
</evidence>
<reference evidence="3" key="1">
    <citation type="journal article" date="2019" name="Int. J. Syst. Evol. Microbiol.">
        <title>The Global Catalogue of Microorganisms (GCM) 10K type strain sequencing project: providing services to taxonomists for standard genome sequencing and annotation.</title>
        <authorList>
            <consortium name="The Broad Institute Genomics Platform"/>
            <consortium name="The Broad Institute Genome Sequencing Center for Infectious Disease"/>
            <person name="Wu L."/>
            <person name="Ma J."/>
        </authorList>
    </citation>
    <scope>NUCLEOTIDE SEQUENCE [LARGE SCALE GENOMIC DNA]</scope>
    <source>
        <strain evidence="3">CGMCC 4.6946</strain>
    </source>
</reference>
<dbReference type="InterPro" id="IPR002347">
    <property type="entry name" value="SDR_fam"/>
</dbReference>
<dbReference type="Gene3D" id="3.40.50.720">
    <property type="entry name" value="NAD(P)-binding Rossmann-like Domain"/>
    <property type="match status" value="1"/>
</dbReference>
<dbReference type="Proteomes" id="UP001595797">
    <property type="component" value="Unassembled WGS sequence"/>
</dbReference>
<dbReference type="Pfam" id="PF00106">
    <property type="entry name" value="adh_short"/>
    <property type="match status" value="1"/>
</dbReference>
<evidence type="ECO:0000313" key="3">
    <source>
        <dbReference type="Proteomes" id="UP001595797"/>
    </source>
</evidence>
<keyword evidence="3" id="KW-1185">Reference proteome</keyword>
<dbReference type="RefSeq" id="WP_277552269.1">
    <property type="nucleotide sequence ID" value="NZ_JARAMH010000025.1"/>
</dbReference>
<keyword evidence="1" id="KW-0560">Oxidoreductase</keyword>
<gene>
    <name evidence="2" type="ORF">ACFPCS_18980</name>
</gene>
<evidence type="ECO:0000256" key="1">
    <source>
        <dbReference type="ARBA" id="ARBA00023002"/>
    </source>
</evidence>
<proteinExistence type="predicted"/>
<dbReference type="InterPro" id="IPR036291">
    <property type="entry name" value="NAD(P)-bd_dom_sf"/>
</dbReference>